<dbReference type="Proteomes" id="UP001141950">
    <property type="component" value="Unassembled WGS sequence"/>
</dbReference>
<sequence>MSTTHREAYGAIRAKDSIVRTPAKRLSVWKEHAAGYAFLAPSLVLFGVFLFYPLFQSIYLSFHLTDPRGSVAAFVGFDNFTQLFASPAFWNSLEVTLQFTLLTVPAGIIAGLLLAALTYTKLRGTSLFRFIFSLPVALSVSTSSVIWMMLYHPTTGMLNFFLSKLGMSPVQWLIDPSWALVSVSIMTIWMNSGFNYILLLSGLQGIGSDIRDSARIDGSGPFRTFFQILLPLLSPTVFFLTVVSVMNAFQSFGQIHILTKGGPAGSTEVFVYSIYKEAFVNYQFGTGSALALVLFAIILLLTWIQFRFVEKKVHYQ</sequence>
<keyword evidence="3" id="KW-1003">Cell membrane</keyword>
<keyword evidence="5 7" id="KW-1133">Transmembrane helix</keyword>
<feature type="transmembrane region" description="Helical" evidence="7">
    <location>
        <begin position="33"/>
        <end position="55"/>
    </location>
</feature>
<feature type="transmembrane region" description="Helical" evidence="7">
    <location>
        <begin position="178"/>
        <end position="203"/>
    </location>
</feature>
<dbReference type="EMBL" id="JANIPJ010000031">
    <property type="protein sequence ID" value="MCR2807676.1"/>
    <property type="molecule type" value="Genomic_DNA"/>
</dbReference>
<gene>
    <name evidence="9" type="ORF">NQZ67_27675</name>
</gene>
<keyword evidence="10" id="KW-1185">Reference proteome</keyword>
<evidence type="ECO:0000256" key="7">
    <source>
        <dbReference type="RuleBase" id="RU363032"/>
    </source>
</evidence>
<feature type="transmembrane region" description="Helical" evidence="7">
    <location>
        <begin position="127"/>
        <end position="150"/>
    </location>
</feature>
<feature type="transmembrane region" description="Helical" evidence="7">
    <location>
        <begin position="224"/>
        <end position="249"/>
    </location>
</feature>
<reference evidence="9" key="1">
    <citation type="submission" date="2022-08" db="EMBL/GenBank/DDBJ databases">
        <title>The genomic sequence of strain Paenibacillus sp. SCIV0701.</title>
        <authorList>
            <person name="Zhao H."/>
        </authorList>
    </citation>
    <scope>NUCLEOTIDE SEQUENCE</scope>
    <source>
        <strain evidence="9">SCIV0701</strain>
    </source>
</reference>
<keyword evidence="4 7" id="KW-0812">Transmembrane</keyword>
<dbReference type="SUPFAM" id="SSF161098">
    <property type="entry name" value="MetI-like"/>
    <property type="match status" value="1"/>
</dbReference>
<keyword evidence="6 7" id="KW-0472">Membrane</keyword>
<dbReference type="AlphaFoldDB" id="A0A9X2MXK1"/>
<dbReference type="PANTHER" id="PTHR30193:SF37">
    <property type="entry name" value="INNER MEMBRANE ABC TRANSPORTER PERMEASE PROTEIN YCJO"/>
    <property type="match status" value="1"/>
</dbReference>
<comment type="subcellular location">
    <subcellularLocation>
        <location evidence="1 7">Cell membrane</location>
        <topology evidence="1 7">Multi-pass membrane protein</topology>
    </subcellularLocation>
</comment>
<dbReference type="PANTHER" id="PTHR30193">
    <property type="entry name" value="ABC TRANSPORTER PERMEASE PROTEIN"/>
    <property type="match status" value="1"/>
</dbReference>
<feature type="transmembrane region" description="Helical" evidence="7">
    <location>
        <begin position="282"/>
        <end position="304"/>
    </location>
</feature>
<organism evidence="9 10">
    <name type="scientific">Paenibacillus soyae</name>
    <dbReference type="NCBI Taxonomy" id="2969249"/>
    <lineage>
        <taxon>Bacteria</taxon>
        <taxon>Bacillati</taxon>
        <taxon>Bacillota</taxon>
        <taxon>Bacilli</taxon>
        <taxon>Bacillales</taxon>
        <taxon>Paenibacillaceae</taxon>
        <taxon>Paenibacillus</taxon>
    </lineage>
</organism>
<evidence type="ECO:0000259" key="8">
    <source>
        <dbReference type="PROSITE" id="PS50928"/>
    </source>
</evidence>
<dbReference type="GO" id="GO:0055085">
    <property type="term" value="P:transmembrane transport"/>
    <property type="evidence" value="ECO:0007669"/>
    <property type="project" value="InterPro"/>
</dbReference>
<proteinExistence type="inferred from homology"/>
<evidence type="ECO:0000313" key="9">
    <source>
        <dbReference type="EMBL" id="MCR2807676.1"/>
    </source>
</evidence>
<evidence type="ECO:0000256" key="2">
    <source>
        <dbReference type="ARBA" id="ARBA00022448"/>
    </source>
</evidence>
<comment type="similarity">
    <text evidence="7">Belongs to the binding-protein-dependent transport system permease family.</text>
</comment>
<dbReference type="CDD" id="cd06261">
    <property type="entry name" value="TM_PBP2"/>
    <property type="match status" value="1"/>
</dbReference>
<dbReference type="Pfam" id="PF00528">
    <property type="entry name" value="BPD_transp_1"/>
    <property type="match status" value="1"/>
</dbReference>
<protein>
    <submittedName>
        <fullName evidence="9">Sugar ABC transporter permease</fullName>
    </submittedName>
</protein>
<dbReference type="InterPro" id="IPR035906">
    <property type="entry name" value="MetI-like_sf"/>
</dbReference>
<evidence type="ECO:0000256" key="3">
    <source>
        <dbReference type="ARBA" id="ARBA00022475"/>
    </source>
</evidence>
<dbReference type="GO" id="GO:0005886">
    <property type="term" value="C:plasma membrane"/>
    <property type="evidence" value="ECO:0007669"/>
    <property type="project" value="UniProtKB-SubCell"/>
</dbReference>
<dbReference type="Gene3D" id="1.10.3720.10">
    <property type="entry name" value="MetI-like"/>
    <property type="match status" value="1"/>
</dbReference>
<name>A0A9X2MXK1_9BACL</name>
<dbReference type="PROSITE" id="PS50928">
    <property type="entry name" value="ABC_TM1"/>
    <property type="match status" value="1"/>
</dbReference>
<evidence type="ECO:0000313" key="10">
    <source>
        <dbReference type="Proteomes" id="UP001141950"/>
    </source>
</evidence>
<evidence type="ECO:0000256" key="4">
    <source>
        <dbReference type="ARBA" id="ARBA00022692"/>
    </source>
</evidence>
<comment type="caution">
    <text evidence="9">The sequence shown here is derived from an EMBL/GenBank/DDBJ whole genome shotgun (WGS) entry which is preliminary data.</text>
</comment>
<accession>A0A9X2MXK1</accession>
<evidence type="ECO:0000256" key="1">
    <source>
        <dbReference type="ARBA" id="ARBA00004651"/>
    </source>
</evidence>
<dbReference type="InterPro" id="IPR051393">
    <property type="entry name" value="ABC_transporter_permease"/>
</dbReference>
<evidence type="ECO:0000256" key="5">
    <source>
        <dbReference type="ARBA" id="ARBA00022989"/>
    </source>
</evidence>
<dbReference type="InterPro" id="IPR000515">
    <property type="entry name" value="MetI-like"/>
</dbReference>
<feature type="domain" description="ABC transmembrane type-1" evidence="8">
    <location>
        <begin position="89"/>
        <end position="305"/>
    </location>
</feature>
<keyword evidence="2 7" id="KW-0813">Transport</keyword>
<dbReference type="RefSeq" id="WP_257452360.1">
    <property type="nucleotide sequence ID" value="NZ_JANIPJ010000031.1"/>
</dbReference>
<evidence type="ECO:0000256" key="6">
    <source>
        <dbReference type="ARBA" id="ARBA00023136"/>
    </source>
</evidence>
<feature type="transmembrane region" description="Helical" evidence="7">
    <location>
        <begin position="99"/>
        <end position="120"/>
    </location>
</feature>